<evidence type="ECO:0000256" key="3">
    <source>
        <dbReference type="ARBA" id="ARBA00022475"/>
    </source>
</evidence>
<feature type="transmembrane region" description="Helical" evidence="7">
    <location>
        <begin position="119"/>
        <end position="139"/>
    </location>
</feature>
<sequence length="289" mass="30186">MLQVLDIVVPVFAIVLVGFAYAQLRPADMDTANRLNVSLFSPALIFHALSEQVGDIGGLGSLALGAAVIVLGSGVLAWLPARLLGWQWRTVVPPAMFKNVGNMGLPLMVFAYGEGALSAAVTLFVTSTLIHFTLGAWLLSRGLNLLGLLRNPIVLATIAGIAAQALDWRAPEMLRPGIAMLADVAIPLMLVSLGVRLTDLDLNHWRIGLLGGLLAPLTGLAIAVPWILAAGLSGQQAGLLLLLAALPPAVLNYILAESFRQQPAEVAAIVAFGNLAALAVIPAVLAMLL</sequence>
<dbReference type="Pfam" id="PF03547">
    <property type="entry name" value="Mem_trans"/>
    <property type="match status" value="2"/>
</dbReference>
<evidence type="ECO:0000313" key="8">
    <source>
        <dbReference type="EMBL" id="PWG65865.1"/>
    </source>
</evidence>
<accession>A0A2U2N9H5</accession>
<feature type="transmembrane region" description="Helical" evidence="7">
    <location>
        <begin position="178"/>
        <end position="195"/>
    </location>
</feature>
<keyword evidence="4 7" id="KW-0812">Transmembrane</keyword>
<feature type="transmembrane region" description="Helical" evidence="7">
    <location>
        <begin position="207"/>
        <end position="228"/>
    </location>
</feature>
<dbReference type="InterPro" id="IPR004776">
    <property type="entry name" value="Mem_transp_PIN-like"/>
</dbReference>
<feature type="transmembrane region" description="Helical" evidence="7">
    <location>
        <begin position="56"/>
        <end position="79"/>
    </location>
</feature>
<evidence type="ECO:0000256" key="5">
    <source>
        <dbReference type="ARBA" id="ARBA00022989"/>
    </source>
</evidence>
<proteinExistence type="predicted"/>
<keyword evidence="5 7" id="KW-1133">Transmembrane helix</keyword>
<reference evidence="8 9" key="1">
    <citation type="submission" date="2018-05" db="EMBL/GenBank/DDBJ databases">
        <title>Spiribacter halobius sp. nov., a moderately halophilic bacterium isolated from marine solar saltern.</title>
        <authorList>
            <person name="Zheng W.-S."/>
            <person name="Lu D.-C."/>
            <person name="Du Z.-J."/>
        </authorList>
    </citation>
    <scope>NUCLEOTIDE SEQUENCE [LARGE SCALE GENOMIC DNA]</scope>
    <source>
        <strain evidence="8 9">E85</strain>
    </source>
</reference>
<dbReference type="GO" id="GO:0016020">
    <property type="term" value="C:membrane"/>
    <property type="evidence" value="ECO:0007669"/>
    <property type="project" value="UniProtKB-SubCell"/>
</dbReference>
<feature type="transmembrane region" description="Helical" evidence="7">
    <location>
        <begin position="91"/>
        <end position="113"/>
    </location>
</feature>
<keyword evidence="2" id="KW-0813">Transport</keyword>
<dbReference type="EMBL" id="QFFI01000001">
    <property type="protein sequence ID" value="PWG65865.1"/>
    <property type="molecule type" value="Genomic_DNA"/>
</dbReference>
<feature type="transmembrane region" description="Helical" evidence="7">
    <location>
        <begin position="7"/>
        <end position="24"/>
    </location>
</feature>
<dbReference type="OrthoDB" id="3238001at2"/>
<feature type="transmembrane region" description="Helical" evidence="7">
    <location>
        <begin position="266"/>
        <end position="288"/>
    </location>
</feature>
<gene>
    <name evidence="8" type="ORF">DEM34_00975</name>
</gene>
<dbReference type="Proteomes" id="UP000245474">
    <property type="component" value="Unassembled WGS sequence"/>
</dbReference>
<evidence type="ECO:0000256" key="2">
    <source>
        <dbReference type="ARBA" id="ARBA00022448"/>
    </source>
</evidence>
<dbReference type="GO" id="GO:0055085">
    <property type="term" value="P:transmembrane transport"/>
    <property type="evidence" value="ECO:0007669"/>
    <property type="project" value="InterPro"/>
</dbReference>
<feature type="transmembrane region" description="Helical" evidence="7">
    <location>
        <begin position="234"/>
        <end position="254"/>
    </location>
</feature>
<comment type="caution">
    <text evidence="8">The sequence shown here is derived from an EMBL/GenBank/DDBJ whole genome shotgun (WGS) entry which is preliminary data.</text>
</comment>
<organism evidence="8 9">
    <name type="scientific">Sediminicurvatus halobius</name>
    <dbReference type="NCBI Taxonomy" id="2182432"/>
    <lineage>
        <taxon>Bacteria</taxon>
        <taxon>Pseudomonadati</taxon>
        <taxon>Pseudomonadota</taxon>
        <taxon>Gammaproteobacteria</taxon>
        <taxon>Chromatiales</taxon>
        <taxon>Ectothiorhodospiraceae</taxon>
        <taxon>Sediminicurvatus</taxon>
    </lineage>
</organism>
<dbReference type="PANTHER" id="PTHR36838">
    <property type="entry name" value="AUXIN EFFLUX CARRIER FAMILY PROTEIN"/>
    <property type="match status" value="1"/>
</dbReference>
<dbReference type="PANTHER" id="PTHR36838:SF1">
    <property type="entry name" value="SLR1864 PROTEIN"/>
    <property type="match status" value="1"/>
</dbReference>
<feature type="transmembrane region" description="Helical" evidence="7">
    <location>
        <begin position="148"/>
        <end position="166"/>
    </location>
</feature>
<protein>
    <submittedName>
        <fullName evidence="8">AEC family transporter</fullName>
    </submittedName>
</protein>
<evidence type="ECO:0000256" key="6">
    <source>
        <dbReference type="ARBA" id="ARBA00023136"/>
    </source>
</evidence>
<evidence type="ECO:0000256" key="1">
    <source>
        <dbReference type="ARBA" id="ARBA00004141"/>
    </source>
</evidence>
<evidence type="ECO:0000256" key="7">
    <source>
        <dbReference type="SAM" id="Phobius"/>
    </source>
</evidence>
<evidence type="ECO:0000313" key="9">
    <source>
        <dbReference type="Proteomes" id="UP000245474"/>
    </source>
</evidence>
<evidence type="ECO:0000256" key="4">
    <source>
        <dbReference type="ARBA" id="ARBA00022692"/>
    </source>
</evidence>
<dbReference type="RefSeq" id="WP_109675309.1">
    <property type="nucleotide sequence ID" value="NZ_CP086615.1"/>
</dbReference>
<keyword evidence="6 7" id="KW-0472">Membrane</keyword>
<comment type="subcellular location">
    <subcellularLocation>
        <location evidence="1">Membrane</location>
        <topology evidence="1">Multi-pass membrane protein</topology>
    </subcellularLocation>
</comment>
<keyword evidence="9" id="KW-1185">Reference proteome</keyword>
<dbReference type="AlphaFoldDB" id="A0A2U2N9H5"/>
<name>A0A2U2N9H5_9GAMM</name>
<keyword evidence="3" id="KW-1003">Cell membrane</keyword>